<accession>D7G658</accession>
<dbReference type="AlphaFoldDB" id="D7G658"/>
<dbReference type="OrthoDB" id="10372965at2759"/>
<sequence length="155" mass="16243">MEDRKDATSSSDNLLPTDKLENGLRHAKMIFATGWASVAATYRDLERTETAEKIKEGTVNLVDRSMDGLSKVGCKISETTEKGVQVVGAKMEEAAPTLGRWRDEVVIASERGFAAAKDMTDKAMAEMKKPGGSNGGAGPAAGGSGEGGDDGPHTV</sequence>
<evidence type="ECO:0000256" key="1">
    <source>
        <dbReference type="SAM" id="MobiDB-lite"/>
    </source>
</evidence>
<dbReference type="EMBL" id="FN649760">
    <property type="protein sequence ID" value="CBJ27467.1"/>
    <property type="molecule type" value="Genomic_DNA"/>
</dbReference>
<organism evidence="2 3">
    <name type="scientific">Ectocarpus siliculosus</name>
    <name type="common">Brown alga</name>
    <name type="synonym">Conferva siliculosa</name>
    <dbReference type="NCBI Taxonomy" id="2880"/>
    <lineage>
        <taxon>Eukaryota</taxon>
        <taxon>Sar</taxon>
        <taxon>Stramenopiles</taxon>
        <taxon>Ochrophyta</taxon>
        <taxon>PX clade</taxon>
        <taxon>Phaeophyceae</taxon>
        <taxon>Ectocarpales</taxon>
        <taxon>Ectocarpaceae</taxon>
        <taxon>Ectocarpus</taxon>
    </lineage>
</organism>
<evidence type="ECO:0000313" key="3">
    <source>
        <dbReference type="Proteomes" id="UP000002630"/>
    </source>
</evidence>
<evidence type="ECO:0000313" key="2">
    <source>
        <dbReference type="EMBL" id="CBJ27467.1"/>
    </source>
</evidence>
<dbReference type="Proteomes" id="UP000002630">
    <property type="component" value="Unassembled WGS sequence"/>
</dbReference>
<proteinExistence type="predicted"/>
<name>D7G658_ECTSI</name>
<dbReference type="InParanoid" id="D7G658"/>
<keyword evidence="3" id="KW-1185">Reference proteome</keyword>
<feature type="compositionally biased region" description="Gly residues" evidence="1">
    <location>
        <begin position="132"/>
        <end position="146"/>
    </location>
</feature>
<reference evidence="2 3" key="1">
    <citation type="journal article" date="2010" name="Nature">
        <title>The Ectocarpus genome and the independent evolution of multicellularity in brown algae.</title>
        <authorList>
            <person name="Cock J.M."/>
            <person name="Sterck L."/>
            <person name="Rouze P."/>
            <person name="Scornet D."/>
            <person name="Allen A.E."/>
            <person name="Amoutzias G."/>
            <person name="Anthouard V."/>
            <person name="Artiguenave F."/>
            <person name="Aury J.M."/>
            <person name="Badger J.H."/>
            <person name="Beszteri B."/>
            <person name="Billiau K."/>
            <person name="Bonnet E."/>
            <person name="Bothwell J.H."/>
            <person name="Bowler C."/>
            <person name="Boyen C."/>
            <person name="Brownlee C."/>
            <person name="Carrano C.J."/>
            <person name="Charrier B."/>
            <person name="Cho G.Y."/>
            <person name="Coelho S.M."/>
            <person name="Collen J."/>
            <person name="Corre E."/>
            <person name="Da Silva C."/>
            <person name="Delage L."/>
            <person name="Delaroque N."/>
            <person name="Dittami S.M."/>
            <person name="Doulbeau S."/>
            <person name="Elias M."/>
            <person name="Farnham G."/>
            <person name="Gachon C.M."/>
            <person name="Gschloessl B."/>
            <person name="Heesch S."/>
            <person name="Jabbari K."/>
            <person name="Jubin C."/>
            <person name="Kawai H."/>
            <person name="Kimura K."/>
            <person name="Kloareg B."/>
            <person name="Kupper F.C."/>
            <person name="Lang D."/>
            <person name="Le Bail A."/>
            <person name="Leblanc C."/>
            <person name="Lerouge P."/>
            <person name="Lohr M."/>
            <person name="Lopez P.J."/>
            <person name="Martens C."/>
            <person name="Maumus F."/>
            <person name="Michel G."/>
            <person name="Miranda-Saavedra D."/>
            <person name="Morales J."/>
            <person name="Moreau H."/>
            <person name="Motomura T."/>
            <person name="Nagasato C."/>
            <person name="Napoli C.A."/>
            <person name="Nelson D.R."/>
            <person name="Nyvall-Collen P."/>
            <person name="Peters A.F."/>
            <person name="Pommier C."/>
            <person name="Potin P."/>
            <person name="Poulain J."/>
            <person name="Quesneville H."/>
            <person name="Read B."/>
            <person name="Rensing S.A."/>
            <person name="Ritter A."/>
            <person name="Rousvoal S."/>
            <person name="Samanta M."/>
            <person name="Samson G."/>
            <person name="Schroeder D.C."/>
            <person name="Segurens B."/>
            <person name="Strittmatter M."/>
            <person name="Tonon T."/>
            <person name="Tregear J.W."/>
            <person name="Valentin K."/>
            <person name="von Dassow P."/>
            <person name="Yamagishi T."/>
            <person name="Van de Peer Y."/>
            <person name="Wincker P."/>
        </authorList>
    </citation>
    <scope>NUCLEOTIDE SEQUENCE [LARGE SCALE GENOMIC DNA]</scope>
    <source>
        <strain evidence="3">Ec32 / CCAP1310/4</strain>
    </source>
</reference>
<feature type="region of interest" description="Disordered" evidence="1">
    <location>
        <begin position="124"/>
        <end position="155"/>
    </location>
</feature>
<protein>
    <submittedName>
        <fullName evidence="2">Uncharacterized protein</fullName>
    </submittedName>
</protein>
<gene>
    <name evidence="2" type="ORF">Esi_0071_0112</name>
</gene>